<feature type="region of interest" description="Disordered" evidence="1">
    <location>
        <begin position="29"/>
        <end position="55"/>
    </location>
</feature>
<evidence type="ECO:0000313" key="3">
    <source>
        <dbReference type="Proteomes" id="UP000007058"/>
    </source>
</evidence>
<protein>
    <submittedName>
        <fullName evidence="2">Uncharacterized protein</fullName>
    </submittedName>
</protein>
<gene>
    <name evidence="2" type="ordered locus">amb1846</name>
</gene>
<proteinExistence type="predicted"/>
<accession>Q2W675</accession>
<sequence length="55" mass="5916">MTLLFVGRFSGLIRRAGVPFPAPERPMMSKIPLLATSRDTPRSTGTGPAGEWSSL</sequence>
<dbReference type="EMBL" id="AP007255">
    <property type="protein sequence ID" value="BAE50650.1"/>
    <property type="molecule type" value="Genomic_DNA"/>
</dbReference>
<dbReference type="KEGG" id="mag:amb1846"/>
<dbReference type="HOGENOM" id="CLU_3026927_0_0_5"/>
<dbReference type="STRING" id="342108.amb1846"/>
<evidence type="ECO:0000313" key="2">
    <source>
        <dbReference type="EMBL" id="BAE50650.1"/>
    </source>
</evidence>
<name>Q2W675_PARM1</name>
<keyword evidence="3" id="KW-1185">Reference proteome</keyword>
<organism evidence="2 3">
    <name type="scientific">Paramagnetospirillum magneticum (strain ATCC 700264 / AMB-1)</name>
    <name type="common">Magnetospirillum magneticum</name>
    <dbReference type="NCBI Taxonomy" id="342108"/>
    <lineage>
        <taxon>Bacteria</taxon>
        <taxon>Pseudomonadati</taxon>
        <taxon>Pseudomonadota</taxon>
        <taxon>Alphaproteobacteria</taxon>
        <taxon>Rhodospirillales</taxon>
        <taxon>Magnetospirillaceae</taxon>
        <taxon>Paramagnetospirillum</taxon>
    </lineage>
</organism>
<reference evidence="2 3" key="1">
    <citation type="journal article" date="2005" name="DNA Res.">
        <title>Complete genome sequence of the facultative anaerobic magnetotactic bacterium Magnetospirillum sp. strain AMB-1.</title>
        <authorList>
            <person name="Matsunaga T."/>
            <person name="Okamura Y."/>
            <person name="Fukuda Y."/>
            <person name="Wahyudi A.T."/>
            <person name="Murase Y."/>
            <person name="Takeyama H."/>
        </authorList>
    </citation>
    <scope>NUCLEOTIDE SEQUENCE [LARGE SCALE GENOMIC DNA]</scope>
    <source>
        <strain evidence="3">ATCC 700264 / AMB-1</strain>
    </source>
</reference>
<dbReference type="AlphaFoldDB" id="Q2W675"/>
<dbReference type="Proteomes" id="UP000007058">
    <property type="component" value="Chromosome"/>
</dbReference>
<evidence type="ECO:0000256" key="1">
    <source>
        <dbReference type="SAM" id="MobiDB-lite"/>
    </source>
</evidence>